<feature type="transmembrane region" description="Helical" evidence="2">
    <location>
        <begin position="93"/>
        <end position="114"/>
    </location>
</feature>
<feature type="region of interest" description="Disordered" evidence="1">
    <location>
        <begin position="1"/>
        <end position="22"/>
    </location>
</feature>
<dbReference type="PANTHER" id="PTHR34220:SF7">
    <property type="entry name" value="SENSOR HISTIDINE KINASE YPDA"/>
    <property type="match status" value="1"/>
</dbReference>
<evidence type="ECO:0000256" key="2">
    <source>
        <dbReference type="SAM" id="Phobius"/>
    </source>
</evidence>
<dbReference type="InterPro" id="IPR010559">
    <property type="entry name" value="Sig_transdc_His_kin_internal"/>
</dbReference>
<keyword evidence="2" id="KW-1133">Transmembrane helix</keyword>
<dbReference type="KEGG" id="otr:OTERR_05840"/>
<dbReference type="RefSeq" id="WP_054621025.1">
    <property type="nucleotide sequence ID" value="NZ_CP022579.1"/>
</dbReference>
<keyword evidence="2" id="KW-0472">Membrane</keyword>
<sequence>MDKTESIRQNPPSPPGSPASSLLPDTRNLGVWLRIMLGVNALTMVAALIKAHHLMDWPWVFIQFAAFVEPLLLTALPILATGRDALRRLPPRAAQGAVLLGVMMLTVMLFDFWRFFGMTEARADELARASLLAAAGTGVMLLYFELRARAFPKAVAEARLQALNARIRPHFLFNSLNAVLGTIRRDPKRAETALEELADLIRVLMRDARELTPLSDEIALTRQYLDLEKLRLGERLQVEWHIADVPGETRVPPLMLQPLVENAVYHGVEPLADPGPVRIAFSRDDDAIVIAIVNDATPQAAHSSGNRMALANVRERLSLHFDLEARLDAGFETGRYVVRIRLPVTVPH</sequence>
<evidence type="ECO:0000259" key="3">
    <source>
        <dbReference type="Pfam" id="PF06580"/>
    </source>
</evidence>
<keyword evidence="2" id="KW-0812">Transmembrane</keyword>
<keyword evidence="4" id="KW-0418">Kinase</keyword>
<name>A0A5C1E596_9RHOO</name>
<feature type="domain" description="Signal transduction histidine kinase internal region" evidence="3">
    <location>
        <begin position="158"/>
        <end position="236"/>
    </location>
</feature>
<evidence type="ECO:0000313" key="4">
    <source>
        <dbReference type="EMBL" id="QEL64060.1"/>
    </source>
</evidence>
<dbReference type="PANTHER" id="PTHR34220">
    <property type="entry name" value="SENSOR HISTIDINE KINASE YPDA"/>
    <property type="match status" value="1"/>
</dbReference>
<dbReference type="InterPro" id="IPR050640">
    <property type="entry name" value="Bact_2-comp_sensor_kinase"/>
</dbReference>
<feature type="transmembrane region" description="Helical" evidence="2">
    <location>
        <begin position="61"/>
        <end position="81"/>
    </location>
</feature>
<keyword evidence="5" id="KW-1185">Reference proteome</keyword>
<gene>
    <name evidence="4" type="primary">algZ</name>
    <name evidence="4" type="ORF">OTERR_05840</name>
</gene>
<dbReference type="SUPFAM" id="SSF55874">
    <property type="entry name" value="ATPase domain of HSP90 chaperone/DNA topoisomerase II/histidine kinase"/>
    <property type="match status" value="1"/>
</dbReference>
<proteinExistence type="predicted"/>
<dbReference type="InterPro" id="IPR036890">
    <property type="entry name" value="HATPase_C_sf"/>
</dbReference>
<accession>A0A5C1E596</accession>
<protein>
    <submittedName>
        <fullName evidence="4">Two-component system, LytT family, sensor histidine kinase AlgZ</fullName>
    </submittedName>
</protein>
<evidence type="ECO:0000256" key="1">
    <source>
        <dbReference type="SAM" id="MobiDB-lite"/>
    </source>
</evidence>
<dbReference type="GO" id="GO:0000155">
    <property type="term" value="F:phosphorelay sensor kinase activity"/>
    <property type="evidence" value="ECO:0007669"/>
    <property type="project" value="InterPro"/>
</dbReference>
<feature type="transmembrane region" description="Helical" evidence="2">
    <location>
        <begin position="126"/>
        <end position="144"/>
    </location>
</feature>
<dbReference type="EMBL" id="CP022579">
    <property type="protein sequence ID" value="QEL64060.1"/>
    <property type="molecule type" value="Genomic_DNA"/>
</dbReference>
<keyword evidence="4" id="KW-0808">Transferase</keyword>
<dbReference type="GO" id="GO:0016020">
    <property type="term" value="C:membrane"/>
    <property type="evidence" value="ECO:0007669"/>
    <property type="project" value="InterPro"/>
</dbReference>
<organism evidence="4 5">
    <name type="scientific">Oryzomicrobium terrae</name>
    <dbReference type="NCBI Taxonomy" id="1735038"/>
    <lineage>
        <taxon>Bacteria</taxon>
        <taxon>Pseudomonadati</taxon>
        <taxon>Pseudomonadota</taxon>
        <taxon>Betaproteobacteria</taxon>
        <taxon>Rhodocyclales</taxon>
        <taxon>Rhodocyclaceae</taxon>
        <taxon>Oryzomicrobium</taxon>
    </lineage>
</organism>
<evidence type="ECO:0000313" key="5">
    <source>
        <dbReference type="Proteomes" id="UP000323671"/>
    </source>
</evidence>
<dbReference type="Pfam" id="PF06580">
    <property type="entry name" value="His_kinase"/>
    <property type="match status" value="1"/>
</dbReference>
<dbReference type="Gene3D" id="3.30.565.10">
    <property type="entry name" value="Histidine kinase-like ATPase, C-terminal domain"/>
    <property type="match status" value="1"/>
</dbReference>
<dbReference type="AlphaFoldDB" id="A0A5C1E596"/>
<dbReference type="Proteomes" id="UP000323671">
    <property type="component" value="Chromosome"/>
</dbReference>
<reference evidence="4 5" key="1">
    <citation type="submission" date="2017-07" db="EMBL/GenBank/DDBJ databases">
        <title>Complete genome sequence of Oryzomicrobium terrae TPP412.</title>
        <authorList>
            <person name="Chiu L.-W."/>
            <person name="Lo K.-J."/>
            <person name="Tsai Y.-M."/>
            <person name="Lin S.-S."/>
            <person name="Kuo C.-H."/>
            <person name="Liu C.-T."/>
        </authorList>
    </citation>
    <scope>NUCLEOTIDE SEQUENCE [LARGE SCALE GENOMIC DNA]</scope>
    <source>
        <strain evidence="4 5">TPP412</strain>
    </source>
</reference>
<feature type="transmembrane region" description="Helical" evidence="2">
    <location>
        <begin position="31"/>
        <end position="49"/>
    </location>
</feature>